<feature type="chain" id="PRO_5021983307" evidence="1">
    <location>
        <begin position="31"/>
        <end position="176"/>
    </location>
</feature>
<feature type="domain" description="BON" evidence="2">
    <location>
        <begin position="96"/>
        <end position="164"/>
    </location>
</feature>
<dbReference type="Pfam" id="PF04972">
    <property type="entry name" value="BON"/>
    <property type="match status" value="1"/>
</dbReference>
<name>A0A561XTZ5_ACIDE</name>
<comment type="caution">
    <text evidence="3">The sequence shown here is derived from an EMBL/GenBank/DDBJ whole genome shotgun (WGS) entry which is preliminary data.</text>
</comment>
<dbReference type="Proteomes" id="UP000321485">
    <property type="component" value="Unassembled WGS sequence"/>
</dbReference>
<evidence type="ECO:0000259" key="2">
    <source>
        <dbReference type="PROSITE" id="PS50914"/>
    </source>
</evidence>
<dbReference type="GeneID" id="51110518"/>
<keyword evidence="1" id="KW-0732">Signal</keyword>
<sequence>MRLYPSYRSLFVVLYGPVLGLVAASAAAQAPSGAAPRTNAFNDPFVQVTQAIPQCPVPEGPLYTEAEVRELAHVRSQHGGSCHRVGRCRLPNSYLYDAEIIPRVQRYIQQDGRFDDTSVWVLGERRLVTLKGCVQSQAQSDALEKAVWLVDDVMGVINLLQVGTDAAAARYPLLRP</sequence>
<dbReference type="EMBL" id="VJWE01000011">
    <property type="protein sequence ID" value="TWG39579.1"/>
    <property type="molecule type" value="Genomic_DNA"/>
</dbReference>
<evidence type="ECO:0000313" key="4">
    <source>
        <dbReference type="Proteomes" id="UP000321485"/>
    </source>
</evidence>
<dbReference type="PROSITE" id="PS50914">
    <property type="entry name" value="BON"/>
    <property type="match status" value="1"/>
</dbReference>
<dbReference type="Gene3D" id="3.30.1340.30">
    <property type="match status" value="1"/>
</dbReference>
<organism evidence="3 4">
    <name type="scientific">Acidovorax delafieldii</name>
    <name type="common">Pseudomonas delafieldii</name>
    <dbReference type="NCBI Taxonomy" id="47920"/>
    <lineage>
        <taxon>Bacteria</taxon>
        <taxon>Pseudomonadati</taxon>
        <taxon>Pseudomonadota</taxon>
        <taxon>Betaproteobacteria</taxon>
        <taxon>Burkholderiales</taxon>
        <taxon>Comamonadaceae</taxon>
        <taxon>Acidovorax</taxon>
    </lineage>
</organism>
<dbReference type="RefSeq" id="WP_146870362.1">
    <property type="nucleotide sequence ID" value="NZ_VJWE01000011.1"/>
</dbReference>
<dbReference type="InterPro" id="IPR007055">
    <property type="entry name" value="BON_dom"/>
</dbReference>
<gene>
    <name evidence="3" type="ORF">ATF69_1451</name>
</gene>
<dbReference type="AlphaFoldDB" id="A0A561XTZ5"/>
<feature type="signal peptide" evidence="1">
    <location>
        <begin position="1"/>
        <end position="30"/>
    </location>
</feature>
<accession>A0A561XTZ5</accession>
<protein>
    <submittedName>
        <fullName evidence="3">BON domain-containing protein</fullName>
    </submittedName>
</protein>
<evidence type="ECO:0000256" key="1">
    <source>
        <dbReference type="SAM" id="SignalP"/>
    </source>
</evidence>
<proteinExistence type="predicted"/>
<evidence type="ECO:0000313" key="3">
    <source>
        <dbReference type="EMBL" id="TWG39579.1"/>
    </source>
</evidence>
<reference evidence="3 4" key="1">
    <citation type="journal article" date="2015" name="Stand. Genomic Sci.">
        <title>Genomic Encyclopedia of Bacterial and Archaeal Type Strains, Phase III: the genomes of soil and plant-associated and newly described type strains.</title>
        <authorList>
            <person name="Whitman W.B."/>
            <person name="Woyke T."/>
            <person name="Klenk H.P."/>
            <person name="Zhou Y."/>
            <person name="Lilburn T.G."/>
            <person name="Beck B.J."/>
            <person name="De Vos P."/>
            <person name="Vandamme P."/>
            <person name="Eisen J.A."/>
            <person name="Garrity G."/>
            <person name="Hugenholtz P."/>
            <person name="Kyrpides N.C."/>
        </authorList>
    </citation>
    <scope>NUCLEOTIDE SEQUENCE [LARGE SCALE GENOMIC DNA]</scope>
    <source>
        <strain evidence="3 4">DSM 64</strain>
    </source>
</reference>